<evidence type="ECO:0000256" key="3">
    <source>
        <dbReference type="ARBA" id="ARBA00022475"/>
    </source>
</evidence>
<evidence type="ECO:0000259" key="9">
    <source>
        <dbReference type="Pfam" id="PF21770"/>
    </source>
</evidence>
<dbReference type="PRINTS" id="PR01837">
    <property type="entry name" value="MGTCSAPBPROT"/>
</dbReference>
<evidence type="ECO:0000256" key="5">
    <source>
        <dbReference type="ARBA" id="ARBA00022989"/>
    </source>
</evidence>
<dbReference type="InterPro" id="IPR048640">
    <property type="entry name" value="MgtC-like_C"/>
</dbReference>
<dbReference type="PANTHER" id="PTHR33778:SF3">
    <property type="entry name" value="PROTEIN MGTC"/>
    <property type="match status" value="1"/>
</dbReference>
<dbReference type="GO" id="GO:0005886">
    <property type="term" value="C:plasma membrane"/>
    <property type="evidence" value="ECO:0007669"/>
    <property type="project" value="UniProtKB-SubCell"/>
</dbReference>
<gene>
    <name evidence="10" type="ORF">H8699_02345</name>
</gene>
<comment type="caution">
    <text evidence="10">The sequence shown here is derived from an EMBL/GenBank/DDBJ whole genome shotgun (WGS) entry which is preliminary data.</text>
</comment>
<name>A0A926CYG7_9FIRM</name>
<sequence>MVWTDFLIRISLAAVLGALIGLERLMHRHMAGIRTNVLVCVGACLFVLFSLIDEEMGDRSRVAAQVVTGIGFLGGGVIVRDGFTIKGLTTAATLWCTAAIGVLLAAGHLMFACMATALVLLTNILLRPFSNHISAKNFSQNTRYGCLYRFEITCRQSDEWTLRGDLAQMLRDQKMQLQALESKDAKDGFVDFTVYARQRTPQDATAEYVVHELALREGVRRASWYREDHVGNDEEAGF</sequence>
<evidence type="ECO:0000256" key="1">
    <source>
        <dbReference type="ARBA" id="ARBA00004651"/>
    </source>
</evidence>
<keyword evidence="5 7" id="KW-1133">Transmembrane helix</keyword>
<keyword evidence="3" id="KW-1003">Cell membrane</keyword>
<dbReference type="Pfam" id="PF21770">
    <property type="entry name" value="MgtC_SapB_C"/>
    <property type="match status" value="1"/>
</dbReference>
<reference evidence="10" key="1">
    <citation type="submission" date="2020-08" db="EMBL/GenBank/DDBJ databases">
        <title>Genome public.</title>
        <authorList>
            <person name="Liu C."/>
            <person name="Sun Q."/>
        </authorList>
    </citation>
    <scope>NUCLEOTIDE SEQUENCE</scope>
    <source>
        <strain evidence="10">NSJ-44</strain>
    </source>
</reference>
<dbReference type="EMBL" id="JACRSO010000001">
    <property type="protein sequence ID" value="MBC8528279.1"/>
    <property type="molecule type" value="Genomic_DNA"/>
</dbReference>
<feature type="transmembrane region" description="Helical" evidence="7">
    <location>
        <begin position="98"/>
        <end position="126"/>
    </location>
</feature>
<feature type="transmembrane region" description="Helical" evidence="7">
    <location>
        <begin position="6"/>
        <end position="23"/>
    </location>
</feature>
<keyword evidence="11" id="KW-1185">Reference proteome</keyword>
<comment type="subcellular location">
    <subcellularLocation>
        <location evidence="1">Cell membrane</location>
        <topology evidence="1">Multi-pass membrane protein</topology>
    </subcellularLocation>
</comment>
<evidence type="ECO:0000256" key="2">
    <source>
        <dbReference type="ARBA" id="ARBA00009298"/>
    </source>
</evidence>
<comment type="similarity">
    <text evidence="2">Belongs to the MgtC/SapB family.</text>
</comment>
<dbReference type="Proteomes" id="UP000654279">
    <property type="component" value="Unassembled WGS sequence"/>
</dbReference>
<dbReference type="AlphaFoldDB" id="A0A926CYG7"/>
<dbReference type="InterPro" id="IPR049177">
    <property type="entry name" value="MgtC_SapB_SrpB_YhiD_N"/>
</dbReference>
<dbReference type="PANTHER" id="PTHR33778">
    <property type="entry name" value="PROTEIN MGTC"/>
    <property type="match status" value="1"/>
</dbReference>
<evidence type="ECO:0000313" key="11">
    <source>
        <dbReference type="Proteomes" id="UP000654279"/>
    </source>
</evidence>
<protein>
    <submittedName>
        <fullName evidence="10">MgtC/SapB family protein</fullName>
    </submittedName>
</protein>
<organism evidence="10 11">
    <name type="scientific">Luoshenia tenuis</name>
    <dbReference type="NCBI Taxonomy" id="2763654"/>
    <lineage>
        <taxon>Bacteria</taxon>
        <taxon>Bacillati</taxon>
        <taxon>Bacillota</taxon>
        <taxon>Clostridia</taxon>
        <taxon>Christensenellales</taxon>
        <taxon>Christensenellaceae</taxon>
        <taxon>Luoshenia</taxon>
    </lineage>
</organism>
<dbReference type="Pfam" id="PF02308">
    <property type="entry name" value="MgtC"/>
    <property type="match status" value="1"/>
</dbReference>
<dbReference type="Gene3D" id="3.30.70.260">
    <property type="match status" value="1"/>
</dbReference>
<evidence type="ECO:0000313" key="10">
    <source>
        <dbReference type="EMBL" id="MBC8528279.1"/>
    </source>
</evidence>
<feature type="domain" description="MgtC/SapB/SrpB/YhiD N-terminal" evidence="8">
    <location>
        <begin position="11"/>
        <end position="131"/>
    </location>
</feature>
<feature type="transmembrane region" description="Helical" evidence="7">
    <location>
        <begin position="35"/>
        <end position="52"/>
    </location>
</feature>
<evidence type="ECO:0000256" key="7">
    <source>
        <dbReference type="SAM" id="Phobius"/>
    </source>
</evidence>
<keyword evidence="4 7" id="KW-0812">Transmembrane</keyword>
<evidence type="ECO:0000259" key="8">
    <source>
        <dbReference type="Pfam" id="PF02308"/>
    </source>
</evidence>
<proteinExistence type="inferred from homology"/>
<evidence type="ECO:0000256" key="6">
    <source>
        <dbReference type="ARBA" id="ARBA00023136"/>
    </source>
</evidence>
<dbReference type="RefSeq" id="WP_138294827.1">
    <property type="nucleotide sequence ID" value="NZ_JACRSO010000001.1"/>
</dbReference>
<feature type="domain" description="MgtC-like C-terminal" evidence="9">
    <location>
        <begin position="148"/>
        <end position="224"/>
    </location>
</feature>
<dbReference type="InterPro" id="IPR003416">
    <property type="entry name" value="MgtC/SapB/SrpB/YhiD_fam"/>
</dbReference>
<evidence type="ECO:0000256" key="4">
    <source>
        <dbReference type="ARBA" id="ARBA00022692"/>
    </source>
</evidence>
<keyword evidence="6 7" id="KW-0472">Membrane</keyword>
<accession>A0A926CYG7</accession>